<dbReference type="EMBL" id="JAAALK010000283">
    <property type="protein sequence ID" value="KAG8076220.1"/>
    <property type="molecule type" value="Genomic_DNA"/>
</dbReference>
<reference evidence="3" key="1">
    <citation type="journal article" date="2021" name="bioRxiv">
        <title>Whole Genome Assembly and Annotation of Northern Wild Rice, Zizania palustris L., Supports a Whole Genome Duplication in the Zizania Genus.</title>
        <authorList>
            <person name="Haas M."/>
            <person name="Kono T."/>
            <person name="Macchietto M."/>
            <person name="Millas R."/>
            <person name="McGilp L."/>
            <person name="Shao M."/>
            <person name="Duquette J."/>
            <person name="Hirsch C.N."/>
            <person name="Kimball J."/>
        </authorList>
    </citation>
    <scope>NUCLEOTIDE SEQUENCE</scope>
    <source>
        <tissue evidence="3">Fresh leaf tissue</tissue>
    </source>
</reference>
<protein>
    <recommendedName>
        <fullName evidence="2">BURP domain-containing protein</fullName>
    </recommendedName>
</protein>
<organism evidence="3 4">
    <name type="scientific">Zizania palustris</name>
    <name type="common">Northern wild rice</name>
    <dbReference type="NCBI Taxonomy" id="103762"/>
    <lineage>
        <taxon>Eukaryota</taxon>
        <taxon>Viridiplantae</taxon>
        <taxon>Streptophyta</taxon>
        <taxon>Embryophyta</taxon>
        <taxon>Tracheophyta</taxon>
        <taxon>Spermatophyta</taxon>
        <taxon>Magnoliopsida</taxon>
        <taxon>Liliopsida</taxon>
        <taxon>Poales</taxon>
        <taxon>Poaceae</taxon>
        <taxon>BOP clade</taxon>
        <taxon>Oryzoideae</taxon>
        <taxon>Oryzeae</taxon>
        <taxon>Zizaniinae</taxon>
        <taxon>Zizania</taxon>
    </lineage>
</organism>
<dbReference type="PANTHER" id="PTHR31236">
    <property type="entry name" value="BURP DOMAIN PROTEIN USPL1-LIKE"/>
    <property type="match status" value="1"/>
</dbReference>
<sequence length="599" mass="67514">MKAIGGLLLPLIPFLLIQVIVVAGEDGRASLLDGAVANPDEVKAYWRATLPNTPMPPAMLDILAPPQGYISKVNDEYKLARQDEKAQRSKMSPRKFGHKLLYKRGDDKKLGKTMFYYNQVPNKVRDDQKIGKVTLFYNQVPTNNKDDQKIGKASLFYNQVQNNEKDDQKIGKASLFYNQVPTNDKDDQKIDKISLFYNQVPINNKDDQKIGKASLFYNQMLTNDKDDQKIGKASLFYNQVPTNDKDDQKIGKATLFYNQVPTNNKDDDQNIGKATLFYNQVPTNDKDNLIGKISLFHNQVPINNKDDQKIGKVSLFYNQVPTNDKDDQKIGKISFFDNQVQNNNGGDEEIGERYKHIHRHEHAHVHLSKAMRDVFFFEDDLVIGSTLTTRIPSTITNLNFLHQDASKHLPFSSKNFPDIINMFGPASLTMADDIAWTLKRCDHSEMVHGEIVGCARSIESFVDLVVSSLGTNNVRAFSSGAPNEGVASVNYTLASFNLLTNSQSILVCHDMPYPYKVFYCHTAAPSRAYQLKLVSDVGLPSMDALVVCHLNTMTWDPKHPFFQVMHVKPGQTTACQFLTRGSIVWVTNAKQGYKPDATQ</sequence>
<dbReference type="SMART" id="SM01045">
    <property type="entry name" value="BURP"/>
    <property type="match status" value="1"/>
</dbReference>
<dbReference type="InterPro" id="IPR044816">
    <property type="entry name" value="BURP"/>
</dbReference>
<evidence type="ECO:0000259" key="2">
    <source>
        <dbReference type="PROSITE" id="PS51277"/>
    </source>
</evidence>
<feature type="signal peptide" evidence="1">
    <location>
        <begin position="1"/>
        <end position="24"/>
    </location>
</feature>
<dbReference type="PROSITE" id="PS51277">
    <property type="entry name" value="BURP"/>
    <property type="match status" value="1"/>
</dbReference>
<dbReference type="PANTHER" id="PTHR31236:SF21">
    <property type="entry name" value="BURP DOMAIN-CONTAINING PROTEIN 11"/>
    <property type="match status" value="1"/>
</dbReference>
<accession>A0A8J5SKN8</accession>
<dbReference type="OrthoDB" id="654134at2759"/>
<keyword evidence="4" id="KW-1185">Reference proteome</keyword>
<keyword evidence="1" id="KW-0732">Signal</keyword>
<dbReference type="Pfam" id="PF03181">
    <property type="entry name" value="BURP"/>
    <property type="match status" value="1"/>
</dbReference>
<proteinExistence type="predicted"/>
<feature type="chain" id="PRO_5035255533" description="BURP domain-containing protein" evidence="1">
    <location>
        <begin position="25"/>
        <end position="599"/>
    </location>
</feature>
<dbReference type="AlphaFoldDB" id="A0A8J5SKN8"/>
<dbReference type="Proteomes" id="UP000729402">
    <property type="component" value="Unassembled WGS sequence"/>
</dbReference>
<feature type="domain" description="BURP" evidence="2">
    <location>
        <begin position="375"/>
        <end position="588"/>
    </location>
</feature>
<evidence type="ECO:0000313" key="3">
    <source>
        <dbReference type="EMBL" id="KAG8076220.1"/>
    </source>
</evidence>
<name>A0A8J5SKN8_ZIZPA</name>
<gene>
    <name evidence="3" type="ORF">GUJ93_ZPchr0006g42049</name>
</gene>
<reference evidence="3" key="2">
    <citation type="submission" date="2021-02" db="EMBL/GenBank/DDBJ databases">
        <authorList>
            <person name="Kimball J.A."/>
            <person name="Haas M.W."/>
            <person name="Macchietto M."/>
            <person name="Kono T."/>
            <person name="Duquette J."/>
            <person name="Shao M."/>
        </authorList>
    </citation>
    <scope>NUCLEOTIDE SEQUENCE</scope>
    <source>
        <tissue evidence="3">Fresh leaf tissue</tissue>
    </source>
</reference>
<evidence type="ECO:0000256" key="1">
    <source>
        <dbReference type="SAM" id="SignalP"/>
    </source>
</evidence>
<evidence type="ECO:0000313" key="4">
    <source>
        <dbReference type="Proteomes" id="UP000729402"/>
    </source>
</evidence>
<dbReference type="InterPro" id="IPR004873">
    <property type="entry name" value="BURP_dom"/>
</dbReference>
<comment type="caution">
    <text evidence="3">The sequence shown here is derived from an EMBL/GenBank/DDBJ whole genome shotgun (WGS) entry which is preliminary data.</text>
</comment>